<proteinExistence type="inferred from homology"/>
<feature type="transmembrane region" description="Helical" evidence="9">
    <location>
        <begin position="61"/>
        <end position="83"/>
    </location>
</feature>
<evidence type="ECO:0000256" key="1">
    <source>
        <dbReference type="ARBA" id="ARBA00004429"/>
    </source>
</evidence>
<name>A0ABS4EUM4_9HYPH</name>
<evidence type="ECO:0000256" key="4">
    <source>
        <dbReference type="ARBA" id="ARBA00022475"/>
    </source>
</evidence>
<feature type="transmembrane region" description="Helical" evidence="9">
    <location>
        <begin position="20"/>
        <end position="41"/>
    </location>
</feature>
<dbReference type="PANTHER" id="PTHR30614">
    <property type="entry name" value="MEMBRANE COMPONENT OF AMINO ACID ABC TRANSPORTER"/>
    <property type="match status" value="1"/>
</dbReference>
<evidence type="ECO:0000256" key="2">
    <source>
        <dbReference type="ARBA" id="ARBA00010072"/>
    </source>
</evidence>
<evidence type="ECO:0000256" key="6">
    <source>
        <dbReference type="ARBA" id="ARBA00022970"/>
    </source>
</evidence>
<dbReference type="SUPFAM" id="SSF161098">
    <property type="entry name" value="MetI-like"/>
    <property type="match status" value="1"/>
</dbReference>
<dbReference type="Proteomes" id="UP000823786">
    <property type="component" value="Unassembled WGS sequence"/>
</dbReference>
<keyword evidence="3 9" id="KW-0813">Transport</keyword>
<keyword evidence="6" id="KW-0029">Amino-acid transport</keyword>
<evidence type="ECO:0000256" key="8">
    <source>
        <dbReference type="ARBA" id="ARBA00023136"/>
    </source>
</evidence>
<dbReference type="Pfam" id="PF00528">
    <property type="entry name" value="BPD_transp_1"/>
    <property type="match status" value="1"/>
</dbReference>
<dbReference type="RefSeq" id="WP_209856230.1">
    <property type="nucleotide sequence ID" value="NZ_JAGGJV010000011.1"/>
</dbReference>
<evidence type="ECO:0000259" key="10">
    <source>
        <dbReference type="PROSITE" id="PS50928"/>
    </source>
</evidence>
<dbReference type="InterPro" id="IPR043429">
    <property type="entry name" value="ArtM/GltK/GlnP/TcyL/YhdX-like"/>
</dbReference>
<feature type="domain" description="ABC transmembrane type-1" evidence="10">
    <location>
        <begin position="18"/>
        <end position="208"/>
    </location>
</feature>
<dbReference type="InterPro" id="IPR035906">
    <property type="entry name" value="MetI-like_sf"/>
</dbReference>
<dbReference type="PANTHER" id="PTHR30614:SF0">
    <property type="entry name" value="L-CYSTINE TRANSPORT SYSTEM PERMEASE PROTEIN TCYL"/>
    <property type="match status" value="1"/>
</dbReference>
<feature type="transmembrane region" description="Helical" evidence="9">
    <location>
        <begin position="89"/>
        <end position="107"/>
    </location>
</feature>
<keyword evidence="12" id="KW-1185">Reference proteome</keyword>
<accession>A0ABS4EUM4</accession>
<sequence>MNSLDPFLIILQGLLRGAGITAVVTFSALALGLALGFALSLFRQFSPSKLLHGLIDVYVEFFRNIPALSHLFILYFGLASLGFRLSSMGAAILGLGLIGAAVTCDIFRSGFKSLSPGQTEAALATGFTPLQTIFTILTPQAMRIALPSLGNFAVQLLKDTSVVSAIAAPEIMFYARSMVTSSFQTTLIYATAAGLYLVMSLPLMQAVRMLEIRYGRVK</sequence>
<keyword evidence="5 9" id="KW-0812">Transmembrane</keyword>
<dbReference type="EMBL" id="JAGGJV010000011">
    <property type="protein sequence ID" value="MBP1861655.1"/>
    <property type="molecule type" value="Genomic_DNA"/>
</dbReference>
<gene>
    <name evidence="11" type="ORF">J2Z75_005184</name>
</gene>
<evidence type="ECO:0000256" key="7">
    <source>
        <dbReference type="ARBA" id="ARBA00022989"/>
    </source>
</evidence>
<evidence type="ECO:0000256" key="9">
    <source>
        <dbReference type="RuleBase" id="RU363032"/>
    </source>
</evidence>
<comment type="subcellular location">
    <subcellularLocation>
        <location evidence="1">Cell inner membrane</location>
        <topology evidence="1">Multi-pass membrane protein</topology>
    </subcellularLocation>
    <subcellularLocation>
        <location evidence="9">Cell membrane</location>
        <topology evidence="9">Multi-pass membrane protein</topology>
    </subcellularLocation>
</comment>
<dbReference type="InterPro" id="IPR000515">
    <property type="entry name" value="MetI-like"/>
</dbReference>
<organism evidence="11 12">
    <name type="scientific">Rhizobium herbae</name>
    <dbReference type="NCBI Taxonomy" id="508661"/>
    <lineage>
        <taxon>Bacteria</taxon>
        <taxon>Pseudomonadati</taxon>
        <taxon>Pseudomonadota</taxon>
        <taxon>Alphaproteobacteria</taxon>
        <taxon>Hyphomicrobiales</taxon>
        <taxon>Rhizobiaceae</taxon>
        <taxon>Rhizobium/Agrobacterium group</taxon>
        <taxon>Rhizobium</taxon>
    </lineage>
</organism>
<dbReference type="NCBIfam" id="TIGR01726">
    <property type="entry name" value="HEQRo_perm_3TM"/>
    <property type="match status" value="1"/>
</dbReference>
<keyword evidence="4" id="KW-1003">Cell membrane</keyword>
<evidence type="ECO:0000256" key="5">
    <source>
        <dbReference type="ARBA" id="ARBA00022692"/>
    </source>
</evidence>
<evidence type="ECO:0000313" key="11">
    <source>
        <dbReference type="EMBL" id="MBP1861655.1"/>
    </source>
</evidence>
<comment type="similarity">
    <text evidence="2">Belongs to the binding-protein-dependent transport system permease family. HisMQ subfamily.</text>
</comment>
<feature type="transmembrane region" description="Helical" evidence="9">
    <location>
        <begin position="186"/>
        <end position="207"/>
    </location>
</feature>
<dbReference type="InterPro" id="IPR010065">
    <property type="entry name" value="AA_ABC_transptr_permease_3TM"/>
</dbReference>
<dbReference type="PROSITE" id="PS50928">
    <property type="entry name" value="ABC_TM1"/>
    <property type="match status" value="1"/>
</dbReference>
<dbReference type="Gene3D" id="1.10.3720.10">
    <property type="entry name" value="MetI-like"/>
    <property type="match status" value="1"/>
</dbReference>
<reference evidence="11 12" key="1">
    <citation type="submission" date="2021-03" db="EMBL/GenBank/DDBJ databases">
        <title>Genomic Encyclopedia of Type Strains, Phase IV (KMG-IV): sequencing the most valuable type-strain genomes for metagenomic binning, comparative biology and taxonomic classification.</title>
        <authorList>
            <person name="Goeker M."/>
        </authorList>
    </citation>
    <scope>NUCLEOTIDE SEQUENCE [LARGE SCALE GENOMIC DNA]</scope>
    <source>
        <strain evidence="11 12">DSM 26427</strain>
    </source>
</reference>
<evidence type="ECO:0000313" key="12">
    <source>
        <dbReference type="Proteomes" id="UP000823786"/>
    </source>
</evidence>
<protein>
    <submittedName>
        <fullName evidence="11">Polar amino acid transport system permease protein</fullName>
    </submittedName>
</protein>
<evidence type="ECO:0000256" key="3">
    <source>
        <dbReference type="ARBA" id="ARBA00022448"/>
    </source>
</evidence>
<dbReference type="CDD" id="cd06261">
    <property type="entry name" value="TM_PBP2"/>
    <property type="match status" value="1"/>
</dbReference>
<keyword evidence="8 9" id="KW-0472">Membrane</keyword>
<keyword evidence="7 9" id="KW-1133">Transmembrane helix</keyword>
<comment type="caution">
    <text evidence="11">The sequence shown here is derived from an EMBL/GenBank/DDBJ whole genome shotgun (WGS) entry which is preliminary data.</text>
</comment>